<feature type="region of interest" description="Disordered" evidence="1">
    <location>
        <begin position="74"/>
        <end position="97"/>
    </location>
</feature>
<proteinExistence type="predicted"/>
<sequence length="97" mass="10373">MSDQFAELKTILYTSSNSNSTSAPLATDVQMDVASDNSDASSSDSDFTFPAPALTSVDFSSPDPNAFQLIVQDLSTTEIPGSENRNSDKDGAFDDYF</sequence>
<protein>
    <submittedName>
        <fullName evidence="2">Uncharacterized protein</fullName>
    </submittedName>
</protein>
<reference evidence="2 3" key="1">
    <citation type="submission" date="2024-01" db="EMBL/GenBank/DDBJ databases">
        <authorList>
            <person name="Waweru B."/>
        </authorList>
    </citation>
    <scope>NUCLEOTIDE SEQUENCE [LARGE SCALE GENOMIC DNA]</scope>
</reference>
<dbReference type="EMBL" id="CAWUPB010001173">
    <property type="protein sequence ID" value="CAK7346445.1"/>
    <property type="molecule type" value="Genomic_DNA"/>
</dbReference>
<gene>
    <name evidence="2" type="ORF">DCAF_LOCUS19122</name>
</gene>
<accession>A0AAV1S7I3</accession>
<evidence type="ECO:0000313" key="3">
    <source>
        <dbReference type="Proteomes" id="UP001314170"/>
    </source>
</evidence>
<keyword evidence="3" id="KW-1185">Reference proteome</keyword>
<dbReference type="AlphaFoldDB" id="A0AAV1S7I3"/>
<evidence type="ECO:0000313" key="2">
    <source>
        <dbReference type="EMBL" id="CAK7346445.1"/>
    </source>
</evidence>
<feature type="compositionally biased region" description="Basic and acidic residues" evidence="1">
    <location>
        <begin position="85"/>
        <end position="97"/>
    </location>
</feature>
<comment type="caution">
    <text evidence="2">The sequence shown here is derived from an EMBL/GenBank/DDBJ whole genome shotgun (WGS) entry which is preliminary data.</text>
</comment>
<evidence type="ECO:0000256" key="1">
    <source>
        <dbReference type="SAM" id="MobiDB-lite"/>
    </source>
</evidence>
<organism evidence="2 3">
    <name type="scientific">Dovyalis caffra</name>
    <dbReference type="NCBI Taxonomy" id="77055"/>
    <lineage>
        <taxon>Eukaryota</taxon>
        <taxon>Viridiplantae</taxon>
        <taxon>Streptophyta</taxon>
        <taxon>Embryophyta</taxon>
        <taxon>Tracheophyta</taxon>
        <taxon>Spermatophyta</taxon>
        <taxon>Magnoliopsida</taxon>
        <taxon>eudicotyledons</taxon>
        <taxon>Gunneridae</taxon>
        <taxon>Pentapetalae</taxon>
        <taxon>rosids</taxon>
        <taxon>fabids</taxon>
        <taxon>Malpighiales</taxon>
        <taxon>Salicaceae</taxon>
        <taxon>Flacourtieae</taxon>
        <taxon>Dovyalis</taxon>
    </lineage>
</organism>
<dbReference type="Proteomes" id="UP001314170">
    <property type="component" value="Unassembled WGS sequence"/>
</dbReference>
<name>A0AAV1S7I3_9ROSI</name>